<evidence type="ECO:0000313" key="2">
    <source>
        <dbReference type="EMBL" id="RXK81665.1"/>
    </source>
</evidence>
<feature type="transmembrane region" description="Helical" evidence="1">
    <location>
        <begin position="49"/>
        <end position="73"/>
    </location>
</feature>
<dbReference type="RefSeq" id="WP_129005062.1">
    <property type="nucleotide sequence ID" value="NZ_SDHZ01000003.1"/>
</dbReference>
<proteinExistence type="predicted"/>
<organism evidence="2 3">
    <name type="scientific">Filimonas effusa</name>
    <dbReference type="NCBI Taxonomy" id="2508721"/>
    <lineage>
        <taxon>Bacteria</taxon>
        <taxon>Pseudomonadati</taxon>
        <taxon>Bacteroidota</taxon>
        <taxon>Chitinophagia</taxon>
        <taxon>Chitinophagales</taxon>
        <taxon>Chitinophagaceae</taxon>
        <taxon>Filimonas</taxon>
    </lineage>
</organism>
<dbReference type="EMBL" id="SDHZ01000003">
    <property type="protein sequence ID" value="RXK81665.1"/>
    <property type="molecule type" value="Genomic_DNA"/>
</dbReference>
<keyword evidence="1" id="KW-0812">Transmembrane</keyword>
<evidence type="ECO:0000313" key="3">
    <source>
        <dbReference type="Proteomes" id="UP000290545"/>
    </source>
</evidence>
<accession>A0A4Q1D1E1</accession>
<comment type="caution">
    <text evidence="2">The sequence shown here is derived from an EMBL/GenBank/DDBJ whole genome shotgun (WGS) entry which is preliminary data.</text>
</comment>
<dbReference type="OrthoDB" id="9838111at2"/>
<protein>
    <submittedName>
        <fullName evidence="2">Uncharacterized protein</fullName>
    </submittedName>
</protein>
<keyword evidence="1" id="KW-0472">Membrane</keyword>
<sequence length="152" mass="17274">MWWRPSNNSDATATFLWRNLAAFTDRKLRRVAIRLNTLLDKLTVKQKKAFFGFFILIFSAAGIICVIPGVHILPINGIPPIQSSPPPVFPAEKGRSSHYSELDSIRAYSFSVMLDSMRRTEEGQKEIQSIEKEHPGLLDSMLQIINSLYPKK</sequence>
<keyword evidence="3" id="KW-1185">Reference proteome</keyword>
<reference evidence="2 3" key="1">
    <citation type="submission" date="2019-01" db="EMBL/GenBank/DDBJ databases">
        <title>Filimonas sp. strain TTM-71.</title>
        <authorList>
            <person name="Chen W.-M."/>
        </authorList>
    </citation>
    <scope>NUCLEOTIDE SEQUENCE [LARGE SCALE GENOMIC DNA]</scope>
    <source>
        <strain evidence="2 3">TTM-71</strain>
    </source>
</reference>
<dbReference type="Proteomes" id="UP000290545">
    <property type="component" value="Unassembled WGS sequence"/>
</dbReference>
<evidence type="ECO:0000256" key="1">
    <source>
        <dbReference type="SAM" id="Phobius"/>
    </source>
</evidence>
<dbReference type="AlphaFoldDB" id="A0A4Q1D1E1"/>
<keyword evidence="1" id="KW-1133">Transmembrane helix</keyword>
<gene>
    <name evidence="2" type="ORF">ESB13_17855</name>
</gene>
<name>A0A4Q1D1E1_9BACT</name>